<evidence type="ECO:0000256" key="4">
    <source>
        <dbReference type="ARBA" id="ARBA00023136"/>
    </source>
</evidence>
<evidence type="ECO:0000256" key="6">
    <source>
        <dbReference type="SAM" id="Phobius"/>
    </source>
</evidence>
<keyword evidence="5" id="KW-0297">G-protein coupled receptor</keyword>
<dbReference type="InterPro" id="IPR017452">
    <property type="entry name" value="GPCR_Rhodpsn_7TM"/>
</dbReference>
<proteinExistence type="inferred from homology"/>
<keyword evidence="5" id="KW-0675">Receptor</keyword>
<dbReference type="PRINTS" id="PR00237">
    <property type="entry name" value="GPCRRHODOPSN"/>
</dbReference>
<keyword evidence="3 6" id="KW-1133">Transmembrane helix</keyword>
<dbReference type="PROSITE" id="PS00237">
    <property type="entry name" value="G_PROTEIN_RECEP_F1_1"/>
    <property type="match status" value="1"/>
</dbReference>
<protein>
    <recommendedName>
        <fullName evidence="7">G-protein coupled receptors family 1 profile domain-containing protein</fullName>
    </recommendedName>
</protein>
<dbReference type="AlphaFoldDB" id="A0AAD9P4F3"/>
<feature type="domain" description="G-protein coupled receptors family 1 profile" evidence="7">
    <location>
        <begin position="67"/>
        <end position="336"/>
    </location>
</feature>
<dbReference type="InterPro" id="IPR019427">
    <property type="entry name" value="7TM_GPCR_serpentine_rcpt_Srw"/>
</dbReference>
<dbReference type="SUPFAM" id="SSF81321">
    <property type="entry name" value="Family A G protein-coupled receptor-like"/>
    <property type="match status" value="1"/>
</dbReference>
<evidence type="ECO:0000256" key="1">
    <source>
        <dbReference type="ARBA" id="ARBA00004370"/>
    </source>
</evidence>
<keyword evidence="2 5" id="KW-0812">Transmembrane</keyword>
<dbReference type="GO" id="GO:0016020">
    <property type="term" value="C:membrane"/>
    <property type="evidence" value="ECO:0007669"/>
    <property type="project" value="UniProtKB-SubCell"/>
</dbReference>
<dbReference type="PANTHER" id="PTHR46641:SF2">
    <property type="entry name" value="FMRFAMIDE RECEPTOR"/>
    <property type="match status" value="1"/>
</dbReference>
<dbReference type="EMBL" id="JAODUO010000152">
    <property type="protein sequence ID" value="KAK2187869.1"/>
    <property type="molecule type" value="Genomic_DNA"/>
</dbReference>
<dbReference type="InterPro" id="IPR052954">
    <property type="entry name" value="GPCR-Ligand_Int"/>
</dbReference>
<dbReference type="CDD" id="cd14978">
    <property type="entry name" value="7tmA_FMRFamide_R-like"/>
    <property type="match status" value="1"/>
</dbReference>
<keyword evidence="4 6" id="KW-0472">Membrane</keyword>
<name>A0AAD9P4F3_RIDPI</name>
<dbReference type="GO" id="GO:0008528">
    <property type="term" value="F:G protein-coupled peptide receptor activity"/>
    <property type="evidence" value="ECO:0007669"/>
    <property type="project" value="InterPro"/>
</dbReference>
<keyword evidence="9" id="KW-1185">Reference proteome</keyword>
<feature type="transmembrane region" description="Helical" evidence="6">
    <location>
        <begin position="87"/>
        <end position="112"/>
    </location>
</feature>
<comment type="similarity">
    <text evidence="5">Belongs to the G-protein coupled receptor 1 family.</text>
</comment>
<dbReference type="PANTHER" id="PTHR46641">
    <property type="entry name" value="FMRFAMIDE RECEPTOR-RELATED"/>
    <property type="match status" value="1"/>
</dbReference>
<keyword evidence="5" id="KW-0807">Transducer</keyword>
<evidence type="ECO:0000256" key="5">
    <source>
        <dbReference type="RuleBase" id="RU000688"/>
    </source>
</evidence>
<dbReference type="Proteomes" id="UP001209878">
    <property type="component" value="Unassembled WGS sequence"/>
</dbReference>
<dbReference type="InterPro" id="IPR000276">
    <property type="entry name" value="GPCR_Rhodpsn"/>
</dbReference>
<feature type="transmembrane region" description="Helical" evidence="6">
    <location>
        <begin position="132"/>
        <end position="153"/>
    </location>
</feature>
<dbReference type="PROSITE" id="PS50262">
    <property type="entry name" value="G_PROTEIN_RECEP_F1_2"/>
    <property type="match status" value="1"/>
</dbReference>
<evidence type="ECO:0000259" key="7">
    <source>
        <dbReference type="PROSITE" id="PS50262"/>
    </source>
</evidence>
<accession>A0AAD9P4F3</accession>
<dbReference type="Pfam" id="PF10324">
    <property type="entry name" value="7TM_GPCR_Srw"/>
    <property type="match status" value="1"/>
</dbReference>
<evidence type="ECO:0000256" key="2">
    <source>
        <dbReference type="ARBA" id="ARBA00022692"/>
    </source>
</evidence>
<feature type="transmembrane region" description="Helical" evidence="6">
    <location>
        <begin position="50"/>
        <end position="75"/>
    </location>
</feature>
<evidence type="ECO:0000313" key="9">
    <source>
        <dbReference type="Proteomes" id="UP001209878"/>
    </source>
</evidence>
<reference evidence="8" key="1">
    <citation type="journal article" date="2023" name="Mol. Biol. Evol.">
        <title>Third-Generation Sequencing Reveals the Adaptive Role of the Epigenome in Three Deep-Sea Polychaetes.</title>
        <authorList>
            <person name="Perez M."/>
            <person name="Aroh O."/>
            <person name="Sun Y."/>
            <person name="Lan Y."/>
            <person name="Juniper S.K."/>
            <person name="Young C.R."/>
            <person name="Angers B."/>
            <person name="Qian P.Y."/>
        </authorList>
    </citation>
    <scope>NUCLEOTIDE SEQUENCE</scope>
    <source>
        <strain evidence="8">R07B-5</strain>
    </source>
</reference>
<feature type="transmembrane region" description="Helical" evidence="6">
    <location>
        <begin position="229"/>
        <end position="254"/>
    </location>
</feature>
<organism evidence="8 9">
    <name type="scientific">Ridgeia piscesae</name>
    <name type="common">Tubeworm</name>
    <dbReference type="NCBI Taxonomy" id="27915"/>
    <lineage>
        <taxon>Eukaryota</taxon>
        <taxon>Metazoa</taxon>
        <taxon>Spiralia</taxon>
        <taxon>Lophotrochozoa</taxon>
        <taxon>Annelida</taxon>
        <taxon>Polychaeta</taxon>
        <taxon>Sedentaria</taxon>
        <taxon>Canalipalpata</taxon>
        <taxon>Sabellida</taxon>
        <taxon>Siboglinidae</taxon>
        <taxon>Ridgeia</taxon>
    </lineage>
</organism>
<feature type="transmembrane region" description="Helical" evidence="6">
    <location>
        <begin position="319"/>
        <end position="339"/>
    </location>
</feature>
<evidence type="ECO:0000313" key="8">
    <source>
        <dbReference type="EMBL" id="KAK2187869.1"/>
    </source>
</evidence>
<evidence type="ECO:0000256" key="3">
    <source>
        <dbReference type="ARBA" id="ARBA00022989"/>
    </source>
</evidence>
<gene>
    <name evidence="8" type="ORF">NP493_152g01020</name>
</gene>
<sequence length="395" mass="44460">MTATLASSASSVVYDYVVGNATILDNVTLLSAVNCTRVPLTLDTYKIYKIVIDVFLVGFLCIVGFIGNALSIAVLNRDSDRNNTTNWLLRTLAVVDTMYLIASVFIQTIKTLHNHTDWVPELQNLFVYMEPYVWAFASIVQTTTVWTVMLVTIDRYVAVCKPFQVQLRSLERAKMAFLGIVVTAVLYNIPRFFERQIRLVADPCGGDMVKTEKTALGASWIYFLVYKTILYFVFRAFGPLLTLIALNTTLMRALHAVRKRREKLTRNNQNRENMTLVLVIVVSVFFVCQIPDLTLRIIMTFVNLGVLHVEVTVLRYVNAVTNMLLTINSSTNFLVYCLIGKKFRKILGAMCCPCPGMGAGAADTRFQMETKEQDAKTVRLIEQTNGKAGTQQVHV</sequence>
<comment type="subcellular location">
    <subcellularLocation>
        <location evidence="1">Membrane</location>
    </subcellularLocation>
</comment>
<comment type="caution">
    <text evidence="8">The sequence shown here is derived from an EMBL/GenBank/DDBJ whole genome shotgun (WGS) entry which is preliminary data.</text>
</comment>
<feature type="transmembrane region" description="Helical" evidence="6">
    <location>
        <begin position="275"/>
        <end position="299"/>
    </location>
</feature>
<dbReference type="Gene3D" id="1.20.1070.10">
    <property type="entry name" value="Rhodopsin 7-helix transmembrane proteins"/>
    <property type="match status" value="1"/>
</dbReference>
<feature type="transmembrane region" description="Helical" evidence="6">
    <location>
        <begin position="173"/>
        <end position="190"/>
    </location>
</feature>